<evidence type="ECO:0000256" key="7">
    <source>
        <dbReference type="ARBA" id="ARBA00023004"/>
    </source>
</evidence>
<evidence type="ECO:0000256" key="13">
    <source>
        <dbReference type="RuleBase" id="RU003357"/>
    </source>
</evidence>
<keyword evidence="5" id="KW-0410">Iron transport</keyword>
<gene>
    <name evidence="17" type="ORF">SKTS_09680</name>
</gene>
<keyword evidence="3" id="KW-0813">Transport</keyword>
<keyword evidence="7" id="KW-0408">Iron</keyword>
<evidence type="ECO:0000256" key="4">
    <source>
        <dbReference type="ARBA" id="ARBA00022452"/>
    </source>
</evidence>
<keyword evidence="10 13" id="KW-0472">Membrane</keyword>
<evidence type="ECO:0000256" key="3">
    <source>
        <dbReference type="ARBA" id="ARBA00022448"/>
    </source>
</evidence>
<keyword evidence="18" id="KW-1185">Reference proteome</keyword>
<comment type="similarity">
    <text evidence="2 13">Belongs to the TonB-dependent receptor family.</text>
</comment>
<dbReference type="PANTHER" id="PTHR32552">
    <property type="entry name" value="FERRICHROME IRON RECEPTOR-RELATED"/>
    <property type="match status" value="1"/>
</dbReference>
<dbReference type="Pfam" id="PF07715">
    <property type="entry name" value="Plug"/>
    <property type="match status" value="1"/>
</dbReference>
<dbReference type="KEGG" id="slac:SKTS_09680"/>
<keyword evidence="14" id="KW-0732">Signal</keyword>
<evidence type="ECO:0000256" key="5">
    <source>
        <dbReference type="ARBA" id="ARBA00022496"/>
    </source>
</evidence>
<dbReference type="AlphaFoldDB" id="A0A6F8VAT9"/>
<name>A0A6F8VAT9_9PROT</name>
<reference evidence="18" key="1">
    <citation type="submission" date="2020-03" db="EMBL/GenBank/DDBJ databases">
        <title>Complete genome sequence of sulfur-oxidizing bacterium skT11.</title>
        <authorList>
            <person name="Kanda M."/>
            <person name="Kojima H."/>
            <person name="Fukui M."/>
        </authorList>
    </citation>
    <scope>NUCLEOTIDE SEQUENCE [LARGE SCALE GENOMIC DNA]</scope>
    <source>
        <strain evidence="18">skT11</strain>
    </source>
</reference>
<dbReference type="InterPro" id="IPR036942">
    <property type="entry name" value="Beta-barrel_TonB_sf"/>
</dbReference>
<organism evidence="17 18">
    <name type="scientific">Sulfurimicrobium lacus</name>
    <dbReference type="NCBI Taxonomy" id="2715678"/>
    <lineage>
        <taxon>Bacteria</taxon>
        <taxon>Pseudomonadati</taxon>
        <taxon>Pseudomonadota</taxon>
        <taxon>Betaproteobacteria</taxon>
        <taxon>Nitrosomonadales</taxon>
        <taxon>Sulfuricellaceae</taxon>
        <taxon>Sulfurimicrobium</taxon>
    </lineage>
</organism>
<dbReference type="PANTHER" id="PTHR32552:SF81">
    <property type="entry name" value="TONB-DEPENDENT OUTER MEMBRANE RECEPTOR"/>
    <property type="match status" value="1"/>
</dbReference>
<evidence type="ECO:0000313" key="17">
    <source>
        <dbReference type="EMBL" id="BCB26082.1"/>
    </source>
</evidence>
<evidence type="ECO:0000259" key="15">
    <source>
        <dbReference type="Pfam" id="PF00593"/>
    </source>
</evidence>
<accession>A0A6F8VAT9</accession>
<protein>
    <submittedName>
        <fullName evidence="17">TonB-dependent receptor</fullName>
    </submittedName>
</protein>
<dbReference type="Gene3D" id="2.40.170.20">
    <property type="entry name" value="TonB-dependent receptor, beta-barrel domain"/>
    <property type="match status" value="1"/>
</dbReference>
<dbReference type="EMBL" id="AP022853">
    <property type="protein sequence ID" value="BCB26082.1"/>
    <property type="molecule type" value="Genomic_DNA"/>
</dbReference>
<feature type="signal peptide" evidence="14">
    <location>
        <begin position="1"/>
        <end position="29"/>
    </location>
</feature>
<dbReference type="SUPFAM" id="SSF56935">
    <property type="entry name" value="Porins"/>
    <property type="match status" value="1"/>
</dbReference>
<proteinExistence type="inferred from homology"/>
<feature type="chain" id="PRO_5026122643" evidence="14">
    <location>
        <begin position="30"/>
        <end position="705"/>
    </location>
</feature>
<dbReference type="GO" id="GO:0006826">
    <property type="term" value="P:iron ion transport"/>
    <property type="evidence" value="ECO:0007669"/>
    <property type="project" value="UniProtKB-KW"/>
</dbReference>
<dbReference type="InterPro" id="IPR037066">
    <property type="entry name" value="Plug_dom_sf"/>
</dbReference>
<evidence type="ECO:0000259" key="16">
    <source>
        <dbReference type="Pfam" id="PF07715"/>
    </source>
</evidence>
<feature type="domain" description="TonB-dependent receptor plug" evidence="16">
    <location>
        <begin position="58"/>
        <end position="162"/>
    </location>
</feature>
<keyword evidence="9 13" id="KW-0798">TonB box</keyword>
<dbReference type="Proteomes" id="UP000502260">
    <property type="component" value="Chromosome"/>
</dbReference>
<evidence type="ECO:0000256" key="6">
    <source>
        <dbReference type="ARBA" id="ARBA00022692"/>
    </source>
</evidence>
<keyword evidence="6" id="KW-0812">Transmembrane</keyword>
<evidence type="ECO:0000256" key="1">
    <source>
        <dbReference type="ARBA" id="ARBA00004571"/>
    </source>
</evidence>
<evidence type="ECO:0000256" key="2">
    <source>
        <dbReference type="ARBA" id="ARBA00009810"/>
    </source>
</evidence>
<feature type="domain" description="TonB-dependent receptor-like beta-barrel" evidence="15">
    <location>
        <begin position="227"/>
        <end position="661"/>
    </location>
</feature>
<evidence type="ECO:0000256" key="14">
    <source>
        <dbReference type="SAM" id="SignalP"/>
    </source>
</evidence>
<evidence type="ECO:0000256" key="9">
    <source>
        <dbReference type="ARBA" id="ARBA00023077"/>
    </source>
</evidence>
<dbReference type="GO" id="GO:0009279">
    <property type="term" value="C:cell outer membrane"/>
    <property type="evidence" value="ECO:0007669"/>
    <property type="project" value="UniProtKB-SubCell"/>
</dbReference>
<evidence type="ECO:0000256" key="8">
    <source>
        <dbReference type="ARBA" id="ARBA00023065"/>
    </source>
</evidence>
<keyword evidence="12" id="KW-0998">Cell outer membrane</keyword>
<dbReference type="InterPro" id="IPR012910">
    <property type="entry name" value="Plug_dom"/>
</dbReference>
<dbReference type="InterPro" id="IPR039426">
    <property type="entry name" value="TonB-dep_rcpt-like"/>
</dbReference>
<evidence type="ECO:0000313" key="18">
    <source>
        <dbReference type="Proteomes" id="UP000502260"/>
    </source>
</evidence>
<dbReference type="RefSeq" id="WP_173061182.1">
    <property type="nucleotide sequence ID" value="NZ_AP022853.1"/>
</dbReference>
<dbReference type="InterPro" id="IPR000531">
    <property type="entry name" value="Beta-barrel_TonB"/>
</dbReference>
<keyword evidence="8" id="KW-0406">Ion transport</keyword>
<evidence type="ECO:0000256" key="12">
    <source>
        <dbReference type="ARBA" id="ARBA00023237"/>
    </source>
</evidence>
<dbReference type="Gene3D" id="2.170.130.10">
    <property type="entry name" value="TonB-dependent receptor, plug domain"/>
    <property type="match status" value="1"/>
</dbReference>
<evidence type="ECO:0000256" key="10">
    <source>
        <dbReference type="ARBA" id="ARBA00023136"/>
    </source>
</evidence>
<dbReference type="Pfam" id="PF00593">
    <property type="entry name" value="TonB_dep_Rec_b-barrel"/>
    <property type="match status" value="1"/>
</dbReference>
<comment type="subcellular location">
    <subcellularLocation>
        <location evidence="1">Cell outer membrane</location>
        <topology evidence="1">Multi-pass membrane protein</topology>
    </subcellularLocation>
</comment>
<evidence type="ECO:0000256" key="11">
    <source>
        <dbReference type="ARBA" id="ARBA00023170"/>
    </source>
</evidence>
<keyword evidence="4" id="KW-1134">Transmembrane beta strand</keyword>
<keyword evidence="11 17" id="KW-0675">Receptor</keyword>
<sequence length="705" mass="77301">MKNNNIVLPSVRLHPLAWLLFSSSLTASAGGIPTLDEVVVSASTQDLIGTAASANEGTVSAKQLETRPLLRPGEVLEVVPGVIISQHSGDGKANQYYLRGFNLDHGTDFFTSVNGMPVNLPTNAHGQGYADLNFLIPELVERMQYKKGTYYADEGDFSAAGAAHIDYFRQLSQDFADISVGQNGYRRTLLAGSPKAGDGNLLYAFEWSHNDGPWEVPEGFRKLNGVLRYSQGGERDGFSVTAMAYDADWRSTDQVPQRAIDAGLISRFGSLDPSDGGKARRYSLSGDWAKSGADSLTKASAYFIHSSLSLFSNFEFNLNFPAPVGDQFEQSESRDIVGFDASHTWYGKWSGRDMENTFGVQGRFDDISPVGLYRSVGQQRVDKTDYNGITWPAVVREDRVKQGSFALYAQNTTTWNDRFRSVAGLRGDFYRFKVDSSNAANSGELSDHIFSPKLSLIFGPWNKTEYYLNFGYGFHSNDARGTTMHVDPADPAVAVQPVTPLVRAKGAEIGVRSALLPHLQSSLSLWRLDLVSELVFVGDAGTTEPGFPSRRSGVEWANYWTPLPWLTVDADLAVSRARYSHIDPTLVGGDHIPGAIEKTLSVGVSAQGASAWSGGLRLRYFGPRPLIEDNSVRSKSSTLVNLRAGYQLSKKMKLTLDVLNLFNSKVSDIDYYYASRLAGEAAPVDDIHTHPSEPRTARLSLRIGF</sequence>